<protein>
    <submittedName>
        <fullName evidence="2">Alpha-xylosidase</fullName>
    </submittedName>
</protein>
<dbReference type="Proteomes" id="UP000019102">
    <property type="component" value="Unassembled WGS sequence"/>
</dbReference>
<dbReference type="InterPro" id="IPR048395">
    <property type="entry name" value="Glyco_hydro_31_C"/>
</dbReference>
<dbReference type="InterPro" id="IPR051816">
    <property type="entry name" value="Glycosyl_Hydrolase_31"/>
</dbReference>
<dbReference type="Pfam" id="PF21365">
    <property type="entry name" value="Glyco_hydro_31_3rd"/>
    <property type="match status" value="1"/>
</dbReference>
<dbReference type="PANTHER" id="PTHR43863:SF2">
    <property type="entry name" value="MALTASE-GLUCOAMYLASE"/>
    <property type="match status" value="1"/>
</dbReference>
<dbReference type="Gene3D" id="2.60.40.1180">
    <property type="entry name" value="Golgi alpha-mannosidase II"/>
    <property type="match status" value="1"/>
</dbReference>
<evidence type="ECO:0000313" key="2">
    <source>
        <dbReference type="EMBL" id="GAE95270.1"/>
    </source>
</evidence>
<dbReference type="STRING" id="1298598.JCM21714_4489"/>
<dbReference type="Gene3D" id="3.20.20.80">
    <property type="entry name" value="Glycosidases"/>
    <property type="match status" value="1"/>
</dbReference>
<evidence type="ECO:0000313" key="3">
    <source>
        <dbReference type="Proteomes" id="UP000019102"/>
    </source>
</evidence>
<feature type="domain" description="Glycosyl hydrolase family 31 C-terminal" evidence="1">
    <location>
        <begin position="22"/>
        <end position="105"/>
    </location>
</feature>
<dbReference type="InterPro" id="IPR013780">
    <property type="entry name" value="Glyco_hydro_b"/>
</dbReference>
<organism evidence="2 3">
    <name type="scientific">Gracilibacillus boraciitolerans JCM 21714</name>
    <dbReference type="NCBI Taxonomy" id="1298598"/>
    <lineage>
        <taxon>Bacteria</taxon>
        <taxon>Bacillati</taxon>
        <taxon>Bacillota</taxon>
        <taxon>Bacilli</taxon>
        <taxon>Bacillales</taxon>
        <taxon>Bacillaceae</taxon>
        <taxon>Gracilibacillus</taxon>
    </lineage>
</organism>
<name>W4VPG2_9BACI</name>
<dbReference type="RefSeq" id="WP_268748388.1">
    <property type="nucleotide sequence ID" value="NZ_BAVS01000046.1"/>
</dbReference>
<dbReference type="SUPFAM" id="SSF51011">
    <property type="entry name" value="Glycosyl hydrolase domain"/>
    <property type="match status" value="1"/>
</dbReference>
<dbReference type="eggNOG" id="COG1501">
    <property type="taxonomic scope" value="Bacteria"/>
</dbReference>
<accession>W4VPG2</accession>
<keyword evidence="3" id="KW-1185">Reference proteome</keyword>
<gene>
    <name evidence="2" type="ORF">JCM21714_4489</name>
</gene>
<reference evidence="2 3" key="1">
    <citation type="journal article" date="2014" name="Genome Announc.">
        <title>Draft Genome Sequence of the Boron-Tolerant and Moderately Halotolerant Bacterium Gracilibacillus boraciitolerans JCM 21714T.</title>
        <authorList>
            <person name="Ahmed I."/>
            <person name="Oshima K."/>
            <person name="Suda W."/>
            <person name="Kitamura K."/>
            <person name="Iida T."/>
            <person name="Ohmori Y."/>
            <person name="Fujiwara T."/>
            <person name="Hattori M."/>
            <person name="Ohkuma M."/>
        </authorList>
    </citation>
    <scope>NUCLEOTIDE SEQUENCE [LARGE SCALE GENOMIC DNA]</scope>
    <source>
        <strain evidence="2 3">JCM 21714</strain>
    </source>
</reference>
<comment type="caution">
    <text evidence="2">The sequence shown here is derived from an EMBL/GenBank/DDBJ whole genome shotgun (WGS) entry which is preliminary data.</text>
</comment>
<evidence type="ECO:0000259" key="1">
    <source>
        <dbReference type="Pfam" id="PF21365"/>
    </source>
</evidence>
<dbReference type="EMBL" id="BAVS01000046">
    <property type="protein sequence ID" value="GAE95270.1"/>
    <property type="molecule type" value="Genomic_DNA"/>
</dbReference>
<proteinExistence type="predicted"/>
<dbReference type="AlphaFoldDB" id="W4VPG2"/>
<sequence length="128" mass="15219">MVLRENLRPYIRKLMENAHLKGSPIIRPMFYNFPQDKAAWEVEDSYMFGDDLLISPILYEGQTEKRIYLPTSTKWVDVYSGEIYEGGQEIVITLSIKKIPVFVKEEKRGVNFYRYLQTSNVERLTHWH</sequence>
<dbReference type="PANTHER" id="PTHR43863">
    <property type="entry name" value="HYDROLASE, PUTATIVE (AFU_ORTHOLOGUE AFUA_1G03140)-RELATED"/>
    <property type="match status" value="1"/>
</dbReference>